<protein>
    <submittedName>
        <fullName evidence="1">Uncharacterized protein</fullName>
    </submittedName>
</protein>
<proteinExistence type="predicted"/>
<reference evidence="1 2" key="1">
    <citation type="journal article" date="2019" name="Environ. Microbiol.">
        <title>Species interactions and distinct microbial communities in high Arctic permafrost affected cryosols are associated with the CH4 and CO2 gas fluxes.</title>
        <authorList>
            <person name="Altshuler I."/>
            <person name="Hamel J."/>
            <person name="Turney S."/>
            <person name="Magnuson E."/>
            <person name="Levesque R."/>
            <person name="Greer C."/>
            <person name="Whyte L.G."/>
        </authorList>
    </citation>
    <scope>NUCLEOTIDE SEQUENCE [LARGE SCALE GENOMIC DNA]</scope>
    <source>
        <strain evidence="1 2">S5.20</strain>
    </source>
</reference>
<dbReference type="Proteomes" id="UP000320095">
    <property type="component" value="Unassembled WGS sequence"/>
</dbReference>
<organism evidence="1 2">
    <name type="scientific">Mycolicibacterium hodleri</name>
    <dbReference type="NCBI Taxonomy" id="49897"/>
    <lineage>
        <taxon>Bacteria</taxon>
        <taxon>Bacillati</taxon>
        <taxon>Actinomycetota</taxon>
        <taxon>Actinomycetes</taxon>
        <taxon>Mycobacteriales</taxon>
        <taxon>Mycobacteriaceae</taxon>
        <taxon>Mycolicibacterium</taxon>
    </lineage>
</organism>
<name>A0A502E5Q1_9MYCO</name>
<sequence>MRSCWGARRIPRLVRRPASCVCWAVESTPGGAAPFGNCDMNSANGFHPGHFAAACGIEIDSPAGILTAHAKSARTPR</sequence>
<dbReference type="AlphaFoldDB" id="A0A502E5Q1"/>
<accession>A0A502E5Q1</accession>
<comment type="caution">
    <text evidence="1">The sequence shown here is derived from an EMBL/GenBank/DDBJ whole genome shotgun (WGS) entry which is preliminary data.</text>
</comment>
<evidence type="ECO:0000313" key="1">
    <source>
        <dbReference type="EMBL" id="TPG32674.1"/>
    </source>
</evidence>
<gene>
    <name evidence="1" type="ORF">EAH80_17835</name>
</gene>
<keyword evidence="2" id="KW-1185">Reference proteome</keyword>
<dbReference type="EMBL" id="RCZG01000007">
    <property type="protein sequence ID" value="TPG32674.1"/>
    <property type="molecule type" value="Genomic_DNA"/>
</dbReference>
<evidence type="ECO:0000313" key="2">
    <source>
        <dbReference type="Proteomes" id="UP000320095"/>
    </source>
</evidence>